<evidence type="ECO:0000313" key="2">
    <source>
        <dbReference type="EMBL" id="CAH1961359.1"/>
    </source>
</evidence>
<gene>
    <name evidence="2" type="ORF">ACAOBT_LOCUS4120</name>
</gene>
<dbReference type="EMBL" id="CAKOFQ010006694">
    <property type="protein sequence ID" value="CAH1961359.1"/>
    <property type="molecule type" value="Genomic_DNA"/>
</dbReference>
<dbReference type="PANTHER" id="PTHR16525:SF0">
    <property type="entry name" value="PROTEIN C12ORF4"/>
    <property type="match status" value="1"/>
</dbReference>
<protein>
    <submittedName>
        <fullName evidence="2">Uncharacterized protein</fullName>
    </submittedName>
</protein>
<keyword evidence="1" id="KW-0175">Coiled coil</keyword>
<evidence type="ECO:0000256" key="1">
    <source>
        <dbReference type="SAM" id="Coils"/>
    </source>
</evidence>
<organism evidence="2 3">
    <name type="scientific">Acanthoscelides obtectus</name>
    <name type="common">Bean weevil</name>
    <name type="synonym">Bruchus obtectus</name>
    <dbReference type="NCBI Taxonomy" id="200917"/>
    <lineage>
        <taxon>Eukaryota</taxon>
        <taxon>Metazoa</taxon>
        <taxon>Ecdysozoa</taxon>
        <taxon>Arthropoda</taxon>
        <taxon>Hexapoda</taxon>
        <taxon>Insecta</taxon>
        <taxon>Pterygota</taxon>
        <taxon>Neoptera</taxon>
        <taxon>Endopterygota</taxon>
        <taxon>Coleoptera</taxon>
        <taxon>Polyphaga</taxon>
        <taxon>Cucujiformia</taxon>
        <taxon>Chrysomeloidea</taxon>
        <taxon>Chrysomelidae</taxon>
        <taxon>Bruchinae</taxon>
        <taxon>Bruchini</taxon>
        <taxon>Acanthoscelides</taxon>
    </lineage>
</organism>
<dbReference type="InterPro" id="IPR019311">
    <property type="entry name" value="Fy-3"/>
</dbReference>
<dbReference type="Pfam" id="PF10154">
    <property type="entry name" value="Fy-3"/>
    <property type="match status" value="1"/>
</dbReference>
<proteinExistence type="predicted"/>
<reference evidence="2" key="1">
    <citation type="submission" date="2022-03" db="EMBL/GenBank/DDBJ databases">
        <authorList>
            <person name="Sayadi A."/>
        </authorList>
    </citation>
    <scope>NUCLEOTIDE SEQUENCE</scope>
</reference>
<name>A0A9P0JW57_ACAOB</name>
<feature type="coiled-coil region" evidence="1">
    <location>
        <begin position="138"/>
        <end position="180"/>
    </location>
</feature>
<keyword evidence="3" id="KW-1185">Reference proteome</keyword>
<dbReference type="OrthoDB" id="415359at2759"/>
<accession>A0A9P0JW57</accession>
<dbReference type="Proteomes" id="UP001152888">
    <property type="component" value="Unassembled WGS sequence"/>
</dbReference>
<dbReference type="GO" id="GO:0005737">
    <property type="term" value="C:cytoplasm"/>
    <property type="evidence" value="ECO:0007669"/>
    <property type="project" value="TreeGrafter"/>
</dbReference>
<comment type="caution">
    <text evidence="2">The sequence shown here is derived from an EMBL/GenBank/DDBJ whole genome shotgun (WGS) entry which is preliminary data.</text>
</comment>
<dbReference type="AlphaFoldDB" id="A0A9P0JW57"/>
<dbReference type="PANTHER" id="PTHR16525">
    <property type="entry name" value="PROTEIN C12ORF4"/>
    <property type="match status" value="1"/>
</dbReference>
<sequence length="520" mass="59962">MARPKESFLYKNMSYNFEHLIEIPFEDSIDELTHILMSKHGIPRYVEEELLEDLARFVKERTVEYNDQRVMNLINGAKDNKINIEEITKKWEKVLKEEVTEYGEQRCASDNELFATAYHKMVHSPALETMLQLEHMYSQTVRQKAKEKNQLIQEMSERQSKEMNSAVDRLEKDMTESQINGLVARHYEDHALLQGKLNSELDTIKEAQRREYREWLMQMLEQNQTTSSLPTPNSPLTPMPIESIIPSVNFNNGVANVPVLEESFTIHLGSQLKQMHNIRILSANVMDLCSVDDSRQSSEPTPQILQTALALYSNDLSGLVLMADNKIGSRMTKEFQDICDRTTEFHFSHLEDQFNKISNMSLGYLKRDSQSNNRNSHSELLQAGDFYVTRHSNLAQVHVIFHMVSDDSLRGTNINSRHPIILGLRNILKTACSNDITSLTIPLLLQYDMTEEMTVSWCEKRAELVFKCVKGFMIEMASWGGSDLKNLQFMLPQGISNQVFQSLTEMLPRIFKVSNPKILK</sequence>
<evidence type="ECO:0000313" key="3">
    <source>
        <dbReference type="Proteomes" id="UP001152888"/>
    </source>
</evidence>